<reference evidence="7 8" key="1">
    <citation type="submission" date="2024-11" db="EMBL/GenBank/DDBJ databases">
        <title>Chromosome-level genome assembly of Eucalyptus globulus Labill. provides insights into its genome evolution.</title>
        <authorList>
            <person name="Li X."/>
        </authorList>
    </citation>
    <scope>NUCLEOTIDE SEQUENCE [LARGE SCALE GENOMIC DNA]</scope>
    <source>
        <strain evidence="7">CL2024</strain>
        <tissue evidence="7">Fresh tender leaves</tissue>
    </source>
</reference>
<feature type="region of interest" description="Disordered" evidence="5">
    <location>
        <begin position="131"/>
        <end position="270"/>
    </location>
</feature>
<name>A0ABD3JGU2_EUCGL</name>
<feature type="compositionally biased region" description="Basic and acidic residues" evidence="5">
    <location>
        <begin position="155"/>
        <end position="166"/>
    </location>
</feature>
<evidence type="ECO:0000256" key="5">
    <source>
        <dbReference type="SAM" id="MobiDB-lite"/>
    </source>
</evidence>
<feature type="domain" description="SWIM-type" evidence="6">
    <location>
        <begin position="64"/>
        <end position="96"/>
    </location>
</feature>
<sequence length="270" mass="30700">MLDGIRKLLMVRMYEKSQLMVGSRDEICPRIRLKIEEEKMKSKFCILKPSTASRFEVEVNDDTFMVDLNNKTCICRQWDILGIPCNHAISCINFMKCNLNDFVADCFKKTVYEGCYQFALPTLNGKKMWPATSEEPLLPPPFRKLPGRPKKDRKRSNGEKKKDEKSKRVRKPRVTNTDPTKISKSGITMKCSNCHGTGHNKATCPQPSAPIQIKLPGKRGRPRKHPKQLTIEGGASNKQSESASTRSITGQSNIVNSEKRRVRSLQVDFI</sequence>
<keyword evidence="8" id="KW-1185">Reference proteome</keyword>
<evidence type="ECO:0000256" key="3">
    <source>
        <dbReference type="ARBA" id="ARBA00022833"/>
    </source>
</evidence>
<dbReference type="Proteomes" id="UP001634007">
    <property type="component" value="Unassembled WGS sequence"/>
</dbReference>
<evidence type="ECO:0000256" key="2">
    <source>
        <dbReference type="ARBA" id="ARBA00022771"/>
    </source>
</evidence>
<feature type="compositionally biased region" description="Polar residues" evidence="5">
    <location>
        <begin position="236"/>
        <end position="256"/>
    </location>
</feature>
<keyword evidence="2 4" id="KW-0863">Zinc-finger</keyword>
<protein>
    <recommendedName>
        <fullName evidence="6">SWIM-type domain-containing protein</fullName>
    </recommendedName>
</protein>
<dbReference type="EMBL" id="JBJKBG010000008">
    <property type="protein sequence ID" value="KAL3725982.1"/>
    <property type="molecule type" value="Genomic_DNA"/>
</dbReference>
<keyword evidence="1" id="KW-0479">Metal-binding</keyword>
<comment type="caution">
    <text evidence="7">The sequence shown here is derived from an EMBL/GenBank/DDBJ whole genome shotgun (WGS) entry which is preliminary data.</text>
</comment>
<dbReference type="AlphaFoldDB" id="A0ABD3JGU2"/>
<feature type="compositionally biased region" description="Basic residues" evidence="5">
    <location>
        <begin position="145"/>
        <end position="154"/>
    </location>
</feature>
<accession>A0ABD3JGU2</accession>
<evidence type="ECO:0000313" key="8">
    <source>
        <dbReference type="Proteomes" id="UP001634007"/>
    </source>
</evidence>
<evidence type="ECO:0000313" key="7">
    <source>
        <dbReference type="EMBL" id="KAL3725982.1"/>
    </source>
</evidence>
<dbReference type="InterPro" id="IPR006564">
    <property type="entry name" value="Znf_PMZ"/>
</dbReference>
<evidence type="ECO:0000256" key="1">
    <source>
        <dbReference type="ARBA" id="ARBA00022723"/>
    </source>
</evidence>
<organism evidence="7 8">
    <name type="scientific">Eucalyptus globulus</name>
    <name type="common">Tasmanian blue gum</name>
    <dbReference type="NCBI Taxonomy" id="34317"/>
    <lineage>
        <taxon>Eukaryota</taxon>
        <taxon>Viridiplantae</taxon>
        <taxon>Streptophyta</taxon>
        <taxon>Embryophyta</taxon>
        <taxon>Tracheophyta</taxon>
        <taxon>Spermatophyta</taxon>
        <taxon>Magnoliopsida</taxon>
        <taxon>eudicotyledons</taxon>
        <taxon>Gunneridae</taxon>
        <taxon>Pentapetalae</taxon>
        <taxon>rosids</taxon>
        <taxon>malvids</taxon>
        <taxon>Myrtales</taxon>
        <taxon>Myrtaceae</taxon>
        <taxon>Myrtoideae</taxon>
        <taxon>Eucalypteae</taxon>
        <taxon>Eucalyptus</taxon>
    </lineage>
</organism>
<dbReference type="GO" id="GO:0008270">
    <property type="term" value="F:zinc ion binding"/>
    <property type="evidence" value="ECO:0007669"/>
    <property type="project" value="UniProtKB-KW"/>
</dbReference>
<dbReference type="InterPro" id="IPR007527">
    <property type="entry name" value="Znf_SWIM"/>
</dbReference>
<evidence type="ECO:0000259" key="6">
    <source>
        <dbReference type="PROSITE" id="PS50966"/>
    </source>
</evidence>
<dbReference type="PANTHER" id="PTHR31973:SF187">
    <property type="entry name" value="MUTATOR TRANSPOSASE MUDRA PROTEIN"/>
    <property type="match status" value="1"/>
</dbReference>
<feature type="compositionally biased region" description="Polar residues" evidence="5">
    <location>
        <begin position="174"/>
        <end position="195"/>
    </location>
</feature>
<dbReference type="SMART" id="SM00575">
    <property type="entry name" value="ZnF_PMZ"/>
    <property type="match status" value="1"/>
</dbReference>
<evidence type="ECO:0000256" key="4">
    <source>
        <dbReference type="PROSITE-ProRule" id="PRU00325"/>
    </source>
</evidence>
<feature type="compositionally biased region" description="Basic residues" evidence="5">
    <location>
        <begin position="216"/>
        <end position="227"/>
    </location>
</feature>
<keyword evidence="3" id="KW-0862">Zinc</keyword>
<dbReference type="Pfam" id="PF04434">
    <property type="entry name" value="SWIM"/>
    <property type="match status" value="1"/>
</dbReference>
<dbReference type="PROSITE" id="PS50966">
    <property type="entry name" value="ZF_SWIM"/>
    <property type="match status" value="1"/>
</dbReference>
<gene>
    <name evidence="7" type="ORF">ACJRO7_030946</name>
</gene>
<proteinExistence type="predicted"/>
<dbReference type="PANTHER" id="PTHR31973">
    <property type="entry name" value="POLYPROTEIN, PUTATIVE-RELATED"/>
    <property type="match status" value="1"/>
</dbReference>